<evidence type="ECO:0000256" key="1">
    <source>
        <dbReference type="ARBA" id="ARBA00004651"/>
    </source>
</evidence>
<protein>
    <submittedName>
        <fullName evidence="7">Lipopolysaccharide biosynthesis protein</fullName>
    </submittedName>
</protein>
<evidence type="ECO:0000256" key="2">
    <source>
        <dbReference type="ARBA" id="ARBA00022475"/>
    </source>
</evidence>
<dbReference type="AlphaFoldDB" id="A0AA42B751"/>
<keyword evidence="3 6" id="KW-0812">Transmembrane</keyword>
<comment type="subcellular location">
    <subcellularLocation>
        <location evidence="1">Cell membrane</location>
        <topology evidence="1">Multi-pass membrane protein</topology>
    </subcellularLocation>
</comment>
<keyword evidence="5 6" id="KW-0472">Membrane</keyword>
<sequence length="487" mass="55041">MNMQWSQTLQQSLRSKHVQDMACYGGLTLMQKGAGFFMLPFTTRYLSLEQYGLLESLMVILVFCSLLEISAGALPKMFADCQQQSCPDESQKTLLSSALRLSIGYGFVLFLLISLALKHAPLAVFEMLEKRQIMMVSITVWMMVVLQPLQIWLRIQQRARSYCVLVATQTVLQIGISFWGLSQGWGMDAILIASLVSHSISVILGAAMTHQHWRAKIDTSIMKRTVQYQVCLISASLALFVMHGLDRLLLGNWLGHEALARYGVMIKMVEVVAVVFGVMETWWLPKRYQVLAQPEGARKVVQVHQAMLLVLLCLLLGASVFSPSVLRYLLPPEYHLALQWLPLMLTALGFKLATSIFDIGCYLPNRPVWLGRINLICAFSALVLYYLLIPKWGVWGLIVASNLVYFSRFMAFAYISQRTRSLPYRVKKLIWMSVPVLMCLMACSALNSQVFSHFISAVTLMLLCVLAVQFYKCQTSHQPNRNAIRTS</sequence>
<reference evidence="7 8" key="1">
    <citation type="journal article" date="2013" name="Antonie Van Leeuwenhoek">
        <title>Echinimonas agarilytica gen. nov., sp. nov., a new gammaproteobacterium isolated from the sea urchin Strongylocentrotus intermedius.</title>
        <authorList>
            <person name="Nedashkovskaya O.I."/>
            <person name="Stenkova A.M."/>
            <person name="Zhukova N.V."/>
            <person name="Van Trappen S."/>
            <person name="Lee J.S."/>
            <person name="Kim S.B."/>
        </authorList>
    </citation>
    <scope>NUCLEOTIDE SEQUENCE [LARGE SCALE GENOMIC DNA]</scope>
    <source>
        <strain evidence="7 8">KMM 6351</strain>
    </source>
</reference>
<evidence type="ECO:0000256" key="5">
    <source>
        <dbReference type="ARBA" id="ARBA00023136"/>
    </source>
</evidence>
<dbReference type="RefSeq" id="WP_251260986.1">
    <property type="nucleotide sequence ID" value="NZ_JAMQGP010000003.1"/>
</dbReference>
<accession>A0AA42B751</accession>
<keyword evidence="2" id="KW-1003">Cell membrane</keyword>
<feature type="transmembrane region" description="Helical" evidence="6">
    <location>
        <begin position="187"/>
        <end position="207"/>
    </location>
</feature>
<feature type="transmembrane region" description="Helical" evidence="6">
    <location>
        <begin position="369"/>
        <end position="388"/>
    </location>
</feature>
<feature type="transmembrane region" description="Helical" evidence="6">
    <location>
        <begin position="53"/>
        <end position="74"/>
    </location>
</feature>
<feature type="transmembrane region" description="Helical" evidence="6">
    <location>
        <begin position="265"/>
        <end position="285"/>
    </location>
</feature>
<dbReference type="PANTHER" id="PTHR30250">
    <property type="entry name" value="PST FAMILY PREDICTED COLANIC ACID TRANSPORTER"/>
    <property type="match status" value="1"/>
</dbReference>
<evidence type="ECO:0000256" key="6">
    <source>
        <dbReference type="SAM" id="Phobius"/>
    </source>
</evidence>
<feature type="transmembrane region" description="Helical" evidence="6">
    <location>
        <begin position="336"/>
        <end position="357"/>
    </location>
</feature>
<dbReference type="PANTHER" id="PTHR30250:SF11">
    <property type="entry name" value="O-ANTIGEN TRANSPORTER-RELATED"/>
    <property type="match status" value="1"/>
</dbReference>
<dbReference type="InterPro" id="IPR002797">
    <property type="entry name" value="Polysacc_synth"/>
</dbReference>
<dbReference type="Proteomes" id="UP001165393">
    <property type="component" value="Unassembled WGS sequence"/>
</dbReference>
<organism evidence="7 8">
    <name type="scientific">Echinimonas agarilytica</name>
    <dbReference type="NCBI Taxonomy" id="1215918"/>
    <lineage>
        <taxon>Bacteria</taxon>
        <taxon>Pseudomonadati</taxon>
        <taxon>Pseudomonadota</taxon>
        <taxon>Gammaproteobacteria</taxon>
        <taxon>Alteromonadales</taxon>
        <taxon>Echinimonadaceae</taxon>
        <taxon>Echinimonas</taxon>
    </lineage>
</organism>
<feature type="transmembrane region" description="Helical" evidence="6">
    <location>
        <begin position="453"/>
        <end position="471"/>
    </location>
</feature>
<feature type="transmembrane region" description="Helical" evidence="6">
    <location>
        <begin position="394"/>
        <end position="417"/>
    </location>
</feature>
<evidence type="ECO:0000256" key="4">
    <source>
        <dbReference type="ARBA" id="ARBA00022989"/>
    </source>
</evidence>
<dbReference type="EMBL" id="JAMQGP010000003">
    <property type="protein sequence ID" value="MCM2679537.1"/>
    <property type="molecule type" value="Genomic_DNA"/>
</dbReference>
<feature type="transmembrane region" description="Helical" evidence="6">
    <location>
        <begin position="306"/>
        <end position="330"/>
    </location>
</feature>
<gene>
    <name evidence="7" type="ORF">NAF29_07630</name>
</gene>
<feature type="transmembrane region" description="Helical" evidence="6">
    <location>
        <begin position="228"/>
        <end position="245"/>
    </location>
</feature>
<dbReference type="GO" id="GO:0005886">
    <property type="term" value="C:plasma membrane"/>
    <property type="evidence" value="ECO:0007669"/>
    <property type="project" value="UniProtKB-SubCell"/>
</dbReference>
<feature type="transmembrane region" description="Helical" evidence="6">
    <location>
        <begin position="94"/>
        <end position="113"/>
    </location>
</feature>
<feature type="transmembrane region" description="Helical" evidence="6">
    <location>
        <begin position="21"/>
        <end position="41"/>
    </location>
</feature>
<dbReference type="InterPro" id="IPR050833">
    <property type="entry name" value="Poly_Biosynth_Transport"/>
</dbReference>
<feature type="transmembrane region" description="Helical" evidence="6">
    <location>
        <begin position="133"/>
        <end position="155"/>
    </location>
</feature>
<proteinExistence type="predicted"/>
<keyword evidence="4 6" id="KW-1133">Transmembrane helix</keyword>
<name>A0AA42B751_9GAMM</name>
<evidence type="ECO:0000313" key="8">
    <source>
        <dbReference type="Proteomes" id="UP001165393"/>
    </source>
</evidence>
<dbReference type="Pfam" id="PF01943">
    <property type="entry name" value="Polysacc_synt"/>
    <property type="match status" value="1"/>
</dbReference>
<evidence type="ECO:0000313" key="7">
    <source>
        <dbReference type="EMBL" id="MCM2679537.1"/>
    </source>
</evidence>
<evidence type="ECO:0000256" key="3">
    <source>
        <dbReference type="ARBA" id="ARBA00022692"/>
    </source>
</evidence>
<feature type="transmembrane region" description="Helical" evidence="6">
    <location>
        <begin position="162"/>
        <end position="181"/>
    </location>
</feature>
<comment type="caution">
    <text evidence="7">The sequence shown here is derived from an EMBL/GenBank/DDBJ whole genome shotgun (WGS) entry which is preliminary data.</text>
</comment>
<feature type="transmembrane region" description="Helical" evidence="6">
    <location>
        <begin position="429"/>
        <end position="447"/>
    </location>
</feature>
<keyword evidence="8" id="KW-1185">Reference proteome</keyword>